<dbReference type="Pfam" id="PF12833">
    <property type="entry name" value="HTH_18"/>
    <property type="match status" value="1"/>
</dbReference>
<gene>
    <name evidence="6" type="ORF">Ana3638_15320</name>
</gene>
<dbReference type="SUPFAM" id="SSF55729">
    <property type="entry name" value="Acyl-CoA N-acyltransferases (Nat)"/>
    <property type="match status" value="1"/>
</dbReference>
<dbReference type="PANTHER" id="PTHR47504:SF6">
    <property type="entry name" value="ARAC-FAMILY TRANSCRIPTIONAL REGULATOR"/>
    <property type="match status" value="1"/>
</dbReference>
<dbReference type="GO" id="GO:0003700">
    <property type="term" value="F:DNA-binding transcription factor activity"/>
    <property type="evidence" value="ECO:0007669"/>
    <property type="project" value="InterPro"/>
</dbReference>
<dbReference type="InterPro" id="IPR018062">
    <property type="entry name" value="HTH_AraC-typ_CS"/>
</dbReference>
<name>A0A6P1TRC5_9FIRM</name>
<keyword evidence="2" id="KW-0238">DNA-binding</keyword>
<dbReference type="InterPro" id="IPR000182">
    <property type="entry name" value="GNAT_dom"/>
</dbReference>
<dbReference type="InterPro" id="IPR009057">
    <property type="entry name" value="Homeodomain-like_sf"/>
</dbReference>
<keyword evidence="3" id="KW-0804">Transcription</keyword>
<feature type="domain" description="HTH araC/xylS-type" evidence="4">
    <location>
        <begin position="10"/>
        <end position="108"/>
    </location>
</feature>
<dbReference type="PANTHER" id="PTHR47504">
    <property type="entry name" value="RIGHT ORIGIN-BINDING PROTEIN"/>
    <property type="match status" value="1"/>
</dbReference>
<dbReference type="Proteomes" id="UP000464314">
    <property type="component" value="Chromosome"/>
</dbReference>
<dbReference type="InterPro" id="IPR050959">
    <property type="entry name" value="MarA-like"/>
</dbReference>
<evidence type="ECO:0000313" key="6">
    <source>
        <dbReference type="EMBL" id="QHQ61988.1"/>
    </source>
</evidence>
<dbReference type="PROSITE" id="PS51186">
    <property type="entry name" value="GNAT"/>
    <property type="match status" value="1"/>
</dbReference>
<organism evidence="6 7">
    <name type="scientific">Anaerocolumna sedimenticola</name>
    <dbReference type="NCBI Taxonomy" id="2696063"/>
    <lineage>
        <taxon>Bacteria</taxon>
        <taxon>Bacillati</taxon>
        <taxon>Bacillota</taxon>
        <taxon>Clostridia</taxon>
        <taxon>Lachnospirales</taxon>
        <taxon>Lachnospiraceae</taxon>
        <taxon>Anaerocolumna</taxon>
    </lineage>
</organism>
<evidence type="ECO:0000256" key="1">
    <source>
        <dbReference type="ARBA" id="ARBA00023015"/>
    </source>
</evidence>
<evidence type="ECO:0000259" key="4">
    <source>
        <dbReference type="PROSITE" id="PS01124"/>
    </source>
</evidence>
<dbReference type="PROSITE" id="PS01124">
    <property type="entry name" value="HTH_ARAC_FAMILY_2"/>
    <property type="match status" value="1"/>
</dbReference>
<keyword evidence="7" id="KW-1185">Reference proteome</keyword>
<reference evidence="6 7" key="1">
    <citation type="submission" date="2020-01" db="EMBL/GenBank/DDBJ databases">
        <title>Genome analysis of Anaerocolumna sp. CBA3638.</title>
        <authorList>
            <person name="Kim J."/>
            <person name="Roh S.W."/>
        </authorList>
    </citation>
    <scope>NUCLEOTIDE SEQUENCE [LARGE SCALE GENOMIC DNA]</scope>
    <source>
        <strain evidence="6 7">CBA3638</strain>
    </source>
</reference>
<dbReference type="SUPFAM" id="SSF46689">
    <property type="entry name" value="Homeodomain-like"/>
    <property type="match status" value="2"/>
</dbReference>
<dbReference type="InterPro" id="IPR016181">
    <property type="entry name" value="Acyl_CoA_acyltransferase"/>
</dbReference>
<proteinExistence type="predicted"/>
<protein>
    <submittedName>
        <fullName evidence="6">Helix-turn-helix domain-containing protein</fullName>
    </submittedName>
</protein>
<dbReference type="SMART" id="SM00342">
    <property type="entry name" value="HTH_ARAC"/>
    <property type="match status" value="1"/>
</dbReference>
<dbReference type="EMBL" id="CP048000">
    <property type="protein sequence ID" value="QHQ61988.1"/>
    <property type="molecule type" value="Genomic_DNA"/>
</dbReference>
<dbReference type="KEGG" id="anr:Ana3638_15320"/>
<dbReference type="Gene3D" id="1.10.10.60">
    <property type="entry name" value="Homeodomain-like"/>
    <property type="match status" value="2"/>
</dbReference>
<dbReference type="GO" id="GO:0043565">
    <property type="term" value="F:sequence-specific DNA binding"/>
    <property type="evidence" value="ECO:0007669"/>
    <property type="project" value="InterPro"/>
</dbReference>
<dbReference type="Gene3D" id="3.40.630.30">
    <property type="match status" value="1"/>
</dbReference>
<evidence type="ECO:0000313" key="7">
    <source>
        <dbReference type="Proteomes" id="UP000464314"/>
    </source>
</evidence>
<dbReference type="GO" id="GO:0016747">
    <property type="term" value="F:acyltransferase activity, transferring groups other than amino-acyl groups"/>
    <property type="evidence" value="ECO:0007669"/>
    <property type="project" value="InterPro"/>
</dbReference>
<dbReference type="PROSITE" id="PS00041">
    <property type="entry name" value="HTH_ARAC_FAMILY_1"/>
    <property type="match status" value="1"/>
</dbReference>
<dbReference type="RefSeq" id="WP_161838813.1">
    <property type="nucleotide sequence ID" value="NZ_CP048000.1"/>
</dbReference>
<accession>A0A6P1TRC5</accession>
<evidence type="ECO:0000259" key="5">
    <source>
        <dbReference type="PROSITE" id="PS51186"/>
    </source>
</evidence>
<evidence type="ECO:0000256" key="3">
    <source>
        <dbReference type="ARBA" id="ARBA00023163"/>
    </source>
</evidence>
<dbReference type="InterPro" id="IPR018060">
    <property type="entry name" value="HTH_AraC"/>
</dbReference>
<dbReference type="AlphaFoldDB" id="A0A6P1TRC5"/>
<evidence type="ECO:0000256" key="2">
    <source>
        <dbReference type="ARBA" id="ARBA00023125"/>
    </source>
</evidence>
<sequence>MINNSIKNVALAIDYIEAHLTEKIDLDIIANAIHYSKYHLHRMFTNTIGLTIHEYVQRRKLTEAAKLLVFSNKPILDIALIAGYESQQAFTNIFTAMYKQPPSKYRDNEKFYPLQAKFEFEGGYDMLDNEENIQWDIDYASEEDISCWMVLVRLVIDGFPHLHEDEYIQVLKQRIKTKQALILKDNEIAIGAMLFSYKTGSIDFLGTHPLYRKKGIPQAFLDKVMRELLKGMKISITTYREGDKADTGHRKAIMDLGFAEAELLVEFDYPTQRFVLPKEKVNEYTTET</sequence>
<keyword evidence="1" id="KW-0805">Transcription regulation</keyword>
<feature type="domain" description="N-acetyltransferase" evidence="5">
    <location>
        <begin position="137"/>
        <end position="279"/>
    </location>
</feature>